<evidence type="ECO:0000256" key="2">
    <source>
        <dbReference type="SAM" id="SignalP"/>
    </source>
</evidence>
<protein>
    <recommendedName>
        <fullName evidence="3">Secretion system C-terminal sorting domain-containing protein</fullName>
    </recommendedName>
</protein>
<dbReference type="GeneID" id="84651491"/>
<dbReference type="InterPro" id="IPR026444">
    <property type="entry name" value="Secre_tail"/>
</dbReference>
<name>A0A511NKC9_9FLAO</name>
<evidence type="ECO:0000259" key="3">
    <source>
        <dbReference type="Pfam" id="PF18962"/>
    </source>
</evidence>
<dbReference type="PANTHER" id="PTHR42754:SF1">
    <property type="entry name" value="LIPOPROTEIN"/>
    <property type="match status" value="1"/>
</dbReference>
<evidence type="ECO:0000256" key="1">
    <source>
        <dbReference type="ARBA" id="ARBA00022729"/>
    </source>
</evidence>
<feature type="domain" description="Secretion system C-terminal sorting" evidence="3">
    <location>
        <begin position="438"/>
        <end position="506"/>
    </location>
</feature>
<organism evidence="4 5">
    <name type="scientific">Empedobacter brevis NBRC 14943 = ATCC 43319</name>
    <dbReference type="NCBI Taxonomy" id="1218108"/>
    <lineage>
        <taxon>Bacteria</taxon>
        <taxon>Pseudomonadati</taxon>
        <taxon>Bacteroidota</taxon>
        <taxon>Flavobacteriia</taxon>
        <taxon>Flavobacteriales</taxon>
        <taxon>Weeksellaceae</taxon>
        <taxon>Empedobacter</taxon>
    </lineage>
</organism>
<reference evidence="4 5" key="1">
    <citation type="submission" date="2019-07" db="EMBL/GenBank/DDBJ databases">
        <title>Whole genome shotgun sequence of Empedobacter brevis NBRC 14943.</title>
        <authorList>
            <person name="Hosoyama A."/>
            <person name="Uohara A."/>
            <person name="Ohji S."/>
            <person name="Ichikawa N."/>
        </authorList>
    </citation>
    <scope>NUCLEOTIDE SEQUENCE [LARGE SCALE GENOMIC DNA]</scope>
    <source>
        <strain evidence="4 5">NBRC 14943</strain>
    </source>
</reference>
<sequence>MRKTLLSAFSLFYALTIYAQQDVLWEKSIGGKHSEYLYNTISTPDYGFLLLGSSLSDATGDKQLQNRGGLDFFIWKINEDGKQEWQQSFGGNGNDFLTSGDLTKDGGYILGGYTDSSKSGDKTDDNIGLTDYWILKLDAIGSIQWQKTIGGLGYDELVTIIQTQDGGYLLGGNSDSPKSNIKTEKNIGGKDYWIVKLNSKGNIEWDRTLGGENTDELKSIIETKESYILLGQTNSINENNQFKDFDIEAIQLNKNGEVAKKLRFGENNEDLFSSVYFDTEKQEFHLSGIFNKGDKTELTIIRLDDNLNFQSEISRELNQNQTINSLILTKEKEYLLAGSKLEYSINNNIQQQISSYQTMTLSLSGENIWSKELKNSGFDYLQIALQTRDGSIMLIGNSDSKTSHNKKSEGQGQQDFWIVKLGNKETLNNQDRKYIEAYPNPTSDYVNILINQEFKQANGAIYNLTGQLLQEFDIKYRTTPLNINNYPSGVYIIKLHIDQQQQDIKIIKK</sequence>
<dbReference type="NCBIfam" id="TIGR04183">
    <property type="entry name" value="Por_Secre_tail"/>
    <property type="match status" value="1"/>
</dbReference>
<evidence type="ECO:0000313" key="4">
    <source>
        <dbReference type="EMBL" id="GEM53265.1"/>
    </source>
</evidence>
<dbReference type="PANTHER" id="PTHR42754">
    <property type="entry name" value="ENDOGLUCANASE"/>
    <property type="match status" value="1"/>
</dbReference>
<dbReference type="SUPFAM" id="SSF50998">
    <property type="entry name" value="Quinoprotein alcohol dehydrogenase-like"/>
    <property type="match status" value="1"/>
</dbReference>
<dbReference type="STRING" id="1218108.GCA_000382425_03470"/>
<comment type="caution">
    <text evidence="4">The sequence shown here is derived from an EMBL/GenBank/DDBJ whole genome shotgun (WGS) entry which is preliminary data.</text>
</comment>
<keyword evidence="1 2" id="KW-0732">Signal</keyword>
<feature type="signal peptide" evidence="2">
    <location>
        <begin position="1"/>
        <end position="19"/>
    </location>
</feature>
<evidence type="ECO:0000313" key="5">
    <source>
        <dbReference type="Proteomes" id="UP000321245"/>
    </source>
</evidence>
<dbReference type="InterPro" id="IPR011047">
    <property type="entry name" value="Quinoprotein_ADH-like_sf"/>
</dbReference>
<gene>
    <name evidence="4" type="ORF">EB1_30550</name>
</gene>
<dbReference type="Proteomes" id="UP000321245">
    <property type="component" value="Unassembled WGS sequence"/>
</dbReference>
<proteinExistence type="predicted"/>
<dbReference type="RefSeq" id="WP_019976940.1">
    <property type="nucleotide sequence ID" value="NZ_BJXC01000027.1"/>
</dbReference>
<dbReference type="EMBL" id="BJXC01000027">
    <property type="protein sequence ID" value="GEM53265.1"/>
    <property type="molecule type" value="Genomic_DNA"/>
</dbReference>
<dbReference type="Pfam" id="PF18962">
    <property type="entry name" value="Por_Secre_tail"/>
    <property type="match status" value="1"/>
</dbReference>
<feature type="chain" id="PRO_5022100734" description="Secretion system C-terminal sorting domain-containing protein" evidence="2">
    <location>
        <begin position="20"/>
        <end position="509"/>
    </location>
</feature>
<dbReference type="AlphaFoldDB" id="A0A511NKC9"/>
<keyword evidence="5" id="KW-1185">Reference proteome</keyword>
<dbReference type="OrthoDB" id="9811934at2"/>
<accession>A0A511NKC9</accession>